<comment type="subunit">
    <text evidence="7">Consists of a catalytic RNA component (M1 or rnpB) and a protein subunit.</text>
</comment>
<evidence type="ECO:0000256" key="3">
    <source>
        <dbReference type="ARBA" id="ARBA00022722"/>
    </source>
</evidence>
<dbReference type="RefSeq" id="WP_229641699.1">
    <property type="nucleotide sequence ID" value="NZ_JADWDC010000048.1"/>
</dbReference>
<evidence type="ECO:0000256" key="1">
    <source>
        <dbReference type="ARBA" id="ARBA00002663"/>
    </source>
</evidence>
<sequence>MGLPKAQRLRNRKDYRAVYDRGIRCYSPNLTLIALNAKQNEICASPTASMFGISISKKVSKKAVVRNRIKRQIKGIIRSQGKAIAPGWKIVIVVKPKAIECKYEHFLRELEELLKKAKIIDGH</sequence>
<evidence type="ECO:0000256" key="2">
    <source>
        <dbReference type="ARBA" id="ARBA00022694"/>
    </source>
</evidence>
<dbReference type="AlphaFoldDB" id="A0A964BU80"/>
<dbReference type="GO" id="GO:0030677">
    <property type="term" value="C:ribonuclease P complex"/>
    <property type="evidence" value="ECO:0007669"/>
    <property type="project" value="TreeGrafter"/>
</dbReference>
<keyword evidence="6 7" id="KW-0694">RNA-binding</keyword>
<comment type="similarity">
    <text evidence="7">Belongs to the RnpA family.</text>
</comment>
<dbReference type="PROSITE" id="PS00648">
    <property type="entry name" value="RIBONUCLEASE_P"/>
    <property type="match status" value="1"/>
</dbReference>
<dbReference type="InterPro" id="IPR020568">
    <property type="entry name" value="Ribosomal_Su5_D2-typ_SF"/>
</dbReference>
<evidence type="ECO:0000256" key="4">
    <source>
        <dbReference type="ARBA" id="ARBA00022759"/>
    </source>
</evidence>
<name>A0A964BU80_9CYAN</name>
<gene>
    <name evidence="7" type="primary">rnpA</name>
    <name evidence="9" type="ORF">I4641_16620</name>
</gene>
<accession>A0A964BU80</accession>
<dbReference type="NCBIfam" id="TIGR00188">
    <property type="entry name" value="rnpA"/>
    <property type="match status" value="1"/>
</dbReference>
<evidence type="ECO:0000256" key="8">
    <source>
        <dbReference type="NCBIfam" id="TIGR00188"/>
    </source>
</evidence>
<evidence type="ECO:0000256" key="6">
    <source>
        <dbReference type="ARBA" id="ARBA00022884"/>
    </source>
</evidence>
<protein>
    <recommendedName>
        <fullName evidence="7 8">Ribonuclease P protein component</fullName>
        <shortName evidence="7">RNase P protein</shortName>
        <shortName evidence="7">RNaseP protein</shortName>
        <ecNumber evidence="7 8">3.1.26.5</ecNumber>
    </recommendedName>
    <alternativeName>
        <fullName evidence="7">Protein C5</fullName>
    </alternativeName>
</protein>
<dbReference type="HAMAP" id="MF_00227">
    <property type="entry name" value="RNase_P"/>
    <property type="match status" value="1"/>
</dbReference>
<evidence type="ECO:0000256" key="7">
    <source>
        <dbReference type="HAMAP-Rule" id="MF_00227"/>
    </source>
</evidence>
<keyword evidence="5 7" id="KW-0378">Hydrolase</keyword>
<reference evidence="9" key="1">
    <citation type="journal article" date="2021" name="Antonie Van Leeuwenhoek">
        <title>Draft genome and description of Waterburya agarophytonicola gen. nov. sp. nov. (Pleurocapsales, Cyanobacteria): a seaweed symbiont.</title>
        <authorList>
            <person name="Bonthond G."/>
            <person name="Shalygin S."/>
            <person name="Bayer T."/>
            <person name="Weinberger F."/>
        </authorList>
    </citation>
    <scope>NUCLEOTIDE SEQUENCE</scope>
    <source>
        <strain evidence="9">KI4</strain>
    </source>
</reference>
<evidence type="ECO:0000313" key="10">
    <source>
        <dbReference type="Proteomes" id="UP000729733"/>
    </source>
</evidence>
<keyword evidence="4 7" id="KW-0255">Endonuclease</keyword>
<dbReference type="Proteomes" id="UP000729733">
    <property type="component" value="Unassembled WGS sequence"/>
</dbReference>
<dbReference type="SUPFAM" id="SSF54211">
    <property type="entry name" value="Ribosomal protein S5 domain 2-like"/>
    <property type="match status" value="1"/>
</dbReference>
<dbReference type="PANTHER" id="PTHR33992:SF1">
    <property type="entry name" value="RIBONUCLEASE P PROTEIN COMPONENT"/>
    <property type="match status" value="1"/>
</dbReference>
<dbReference type="EMBL" id="JADWDC010000048">
    <property type="protein sequence ID" value="MCC0178598.1"/>
    <property type="molecule type" value="Genomic_DNA"/>
</dbReference>
<keyword evidence="2 7" id="KW-0819">tRNA processing</keyword>
<evidence type="ECO:0000313" key="9">
    <source>
        <dbReference type="EMBL" id="MCC0178598.1"/>
    </source>
</evidence>
<dbReference type="InterPro" id="IPR014721">
    <property type="entry name" value="Ribsml_uS5_D2-typ_fold_subgr"/>
</dbReference>
<dbReference type="PANTHER" id="PTHR33992">
    <property type="entry name" value="RIBONUCLEASE P PROTEIN COMPONENT"/>
    <property type="match status" value="1"/>
</dbReference>
<dbReference type="GO" id="GO:0000049">
    <property type="term" value="F:tRNA binding"/>
    <property type="evidence" value="ECO:0007669"/>
    <property type="project" value="UniProtKB-UniRule"/>
</dbReference>
<keyword evidence="3 7" id="KW-0540">Nuclease</keyword>
<dbReference type="InterPro" id="IPR020539">
    <property type="entry name" value="RNase_P_CS"/>
</dbReference>
<keyword evidence="10" id="KW-1185">Reference proteome</keyword>
<comment type="catalytic activity">
    <reaction evidence="7">
        <text>Endonucleolytic cleavage of RNA, removing 5'-extranucleotides from tRNA precursor.</text>
        <dbReference type="EC" id="3.1.26.5"/>
    </reaction>
</comment>
<dbReference type="InterPro" id="IPR000100">
    <property type="entry name" value="RNase_P"/>
</dbReference>
<dbReference type="Gene3D" id="3.30.230.10">
    <property type="match status" value="1"/>
</dbReference>
<organism evidence="9 10">
    <name type="scientific">Waterburya agarophytonicola KI4</name>
    <dbReference type="NCBI Taxonomy" id="2874699"/>
    <lineage>
        <taxon>Bacteria</taxon>
        <taxon>Bacillati</taxon>
        <taxon>Cyanobacteriota</taxon>
        <taxon>Cyanophyceae</taxon>
        <taxon>Pleurocapsales</taxon>
        <taxon>Hyellaceae</taxon>
        <taxon>Waterburya</taxon>
        <taxon>Waterburya agarophytonicola</taxon>
    </lineage>
</organism>
<comment type="caution">
    <text evidence="9">The sequence shown here is derived from an EMBL/GenBank/DDBJ whole genome shotgun (WGS) entry which is preliminary data.</text>
</comment>
<dbReference type="GO" id="GO:0042781">
    <property type="term" value="F:3'-tRNA processing endoribonuclease activity"/>
    <property type="evidence" value="ECO:0007669"/>
    <property type="project" value="TreeGrafter"/>
</dbReference>
<dbReference type="EC" id="3.1.26.5" evidence="7 8"/>
<dbReference type="GO" id="GO:0001682">
    <property type="term" value="P:tRNA 5'-leader removal"/>
    <property type="evidence" value="ECO:0007669"/>
    <property type="project" value="UniProtKB-UniRule"/>
</dbReference>
<dbReference type="Pfam" id="PF00825">
    <property type="entry name" value="Ribonuclease_P"/>
    <property type="match status" value="1"/>
</dbReference>
<evidence type="ECO:0000256" key="5">
    <source>
        <dbReference type="ARBA" id="ARBA00022801"/>
    </source>
</evidence>
<dbReference type="GO" id="GO:0004526">
    <property type="term" value="F:ribonuclease P activity"/>
    <property type="evidence" value="ECO:0007669"/>
    <property type="project" value="UniProtKB-UniRule"/>
</dbReference>
<proteinExistence type="inferred from homology"/>
<comment type="function">
    <text evidence="1 7">RNaseP catalyzes the removal of the 5'-leader sequence from pre-tRNA to produce the mature 5'-terminus. It can also cleave other RNA substrates such as 4.5S RNA. The protein component plays an auxiliary but essential role in vivo by binding to the 5'-leader sequence and broadening the substrate specificity of the ribozyme.</text>
</comment>